<evidence type="ECO:0000256" key="3">
    <source>
        <dbReference type="ARBA" id="ARBA00014974"/>
    </source>
</evidence>
<dbReference type="InterPro" id="IPR002731">
    <property type="entry name" value="ATPase_BadF"/>
</dbReference>
<dbReference type="EC" id="2.7.1.59" evidence="2"/>
<dbReference type="GO" id="GO:0045127">
    <property type="term" value="F:N-acetylglucosamine kinase activity"/>
    <property type="evidence" value="ECO:0007669"/>
    <property type="project" value="UniProtKB-EC"/>
</dbReference>
<dbReference type="PANTHER" id="PTHR43190:SF3">
    <property type="entry name" value="N-ACETYL-D-GLUCOSAMINE KINASE"/>
    <property type="match status" value="1"/>
</dbReference>
<dbReference type="Proteomes" id="UP000232875">
    <property type="component" value="Unassembled WGS sequence"/>
</dbReference>
<dbReference type="InterPro" id="IPR043129">
    <property type="entry name" value="ATPase_NBD"/>
</dbReference>
<dbReference type="SUPFAM" id="SSF53067">
    <property type="entry name" value="Actin-like ATPase domain"/>
    <property type="match status" value="2"/>
</dbReference>
<comment type="similarity">
    <text evidence="1">Belongs to the eukaryotic-type N-acetylglucosamine kinase family.</text>
</comment>
<accession>A0A2N1JAJ7</accession>
<organism evidence="6 7">
    <name type="scientific">Malassezia vespertilionis</name>
    <dbReference type="NCBI Taxonomy" id="2020962"/>
    <lineage>
        <taxon>Eukaryota</taxon>
        <taxon>Fungi</taxon>
        <taxon>Dikarya</taxon>
        <taxon>Basidiomycota</taxon>
        <taxon>Ustilaginomycotina</taxon>
        <taxon>Malasseziomycetes</taxon>
        <taxon>Malasseziales</taxon>
        <taxon>Malasseziaceae</taxon>
        <taxon>Malassezia</taxon>
    </lineage>
</organism>
<dbReference type="EMBL" id="KZ454991">
    <property type="protein sequence ID" value="PKI83586.1"/>
    <property type="molecule type" value="Genomic_DNA"/>
</dbReference>
<gene>
    <name evidence="6" type="ORF">MVES_002707</name>
</gene>
<keyword evidence="7" id="KW-1185">Reference proteome</keyword>
<sequence>MMDAAPPVFLAVDSGGTKTQACIANVNGDIIGTGIAGPSNYAALGPVEWTAVIMEAIRGAKRETKGRFARAWIGSAGVTCNTDEKEAAAHIASTLCIPLDTVQVTNDTQLLCTHLATKGIVVIAGTGSVVQAFQKDTHGLFAPILRVGGLGPLLGDEGGGFGVGREALRAVLYEEPGTERLLAAILDSWHLVSKEELLAASYAHIGKFGIRATQSHIAALTPVRNAKHSVH</sequence>
<evidence type="ECO:0000256" key="4">
    <source>
        <dbReference type="ARBA" id="ARBA00031123"/>
    </source>
</evidence>
<evidence type="ECO:0000313" key="7">
    <source>
        <dbReference type="Proteomes" id="UP000232875"/>
    </source>
</evidence>
<evidence type="ECO:0000256" key="2">
    <source>
        <dbReference type="ARBA" id="ARBA00012122"/>
    </source>
</evidence>
<dbReference type="PANTHER" id="PTHR43190">
    <property type="entry name" value="N-ACETYL-D-GLUCOSAMINE KINASE"/>
    <property type="match status" value="1"/>
</dbReference>
<protein>
    <recommendedName>
        <fullName evidence="3">N-acetyl-D-glucosamine kinase</fullName>
        <ecNumber evidence="2">2.7.1.59</ecNumber>
    </recommendedName>
    <alternativeName>
        <fullName evidence="4">GlcNAc kinase</fullName>
    </alternativeName>
</protein>
<dbReference type="InterPro" id="IPR052519">
    <property type="entry name" value="Euk-type_GlcNAc_Kinase"/>
</dbReference>
<dbReference type="Pfam" id="PF01869">
    <property type="entry name" value="BcrAD_BadFG"/>
    <property type="match status" value="1"/>
</dbReference>
<dbReference type="STRING" id="2020962.A0A2N1JAJ7"/>
<reference evidence="6 7" key="1">
    <citation type="submission" date="2017-10" db="EMBL/GenBank/DDBJ databases">
        <title>A novel species of cold-tolerant Malassezia isolated from bats.</title>
        <authorList>
            <person name="Lorch J.M."/>
            <person name="Palmer J.M."/>
            <person name="Vanderwolf K.J."/>
            <person name="Schmidt K.Z."/>
            <person name="Verant M.L."/>
            <person name="Weller T.J."/>
            <person name="Blehert D.S."/>
        </authorList>
    </citation>
    <scope>NUCLEOTIDE SEQUENCE [LARGE SCALE GENOMIC DNA]</scope>
    <source>
        <strain evidence="6 7">NWHC:44797-103</strain>
    </source>
</reference>
<dbReference type="Gene3D" id="3.30.420.40">
    <property type="match status" value="1"/>
</dbReference>
<evidence type="ECO:0000313" key="6">
    <source>
        <dbReference type="EMBL" id="PKI83586.1"/>
    </source>
</evidence>
<dbReference type="AlphaFoldDB" id="A0A2N1JAJ7"/>
<dbReference type="OrthoDB" id="311172at2759"/>
<proteinExistence type="inferred from homology"/>
<name>A0A2N1JAJ7_9BASI</name>
<evidence type="ECO:0000259" key="5">
    <source>
        <dbReference type="Pfam" id="PF01869"/>
    </source>
</evidence>
<evidence type="ECO:0000256" key="1">
    <source>
        <dbReference type="ARBA" id="ARBA00006198"/>
    </source>
</evidence>
<feature type="domain" description="ATPase BadF/BadG/BcrA/BcrD type" evidence="5">
    <location>
        <begin position="12"/>
        <end position="174"/>
    </location>
</feature>